<dbReference type="AlphaFoldDB" id="A0A285ZYY7"/>
<feature type="domain" description="Glycosyltransferase 2-like" evidence="4">
    <location>
        <begin position="8"/>
        <end position="173"/>
    </location>
</feature>
<dbReference type="EMBL" id="OCMT01000002">
    <property type="protein sequence ID" value="SOD14870.1"/>
    <property type="molecule type" value="Genomic_DNA"/>
</dbReference>
<dbReference type="RefSeq" id="WP_097131129.1">
    <property type="nucleotide sequence ID" value="NZ_OCMT01000002.1"/>
</dbReference>
<evidence type="ECO:0000313" key="5">
    <source>
        <dbReference type="EMBL" id="SOD14870.1"/>
    </source>
</evidence>
<dbReference type="Proteomes" id="UP000219281">
    <property type="component" value="Unassembled WGS sequence"/>
</dbReference>
<reference evidence="6" key="1">
    <citation type="submission" date="2017-09" db="EMBL/GenBank/DDBJ databases">
        <authorList>
            <person name="Varghese N."/>
            <person name="Submissions S."/>
        </authorList>
    </citation>
    <scope>NUCLEOTIDE SEQUENCE [LARGE SCALE GENOMIC DNA]</scope>
    <source>
        <strain evidence="6">CGMCC 1.12803</strain>
    </source>
</reference>
<dbReference type="InterPro" id="IPR001173">
    <property type="entry name" value="Glyco_trans_2-like"/>
</dbReference>
<evidence type="ECO:0000259" key="4">
    <source>
        <dbReference type="Pfam" id="PF00535"/>
    </source>
</evidence>
<keyword evidence="3 5" id="KW-0808">Transferase</keyword>
<dbReference type="PANTHER" id="PTHR43179:SF12">
    <property type="entry name" value="GALACTOFURANOSYLTRANSFERASE GLFT2"/>
    <property type="match status" value="1"/>
</dbReference>
<organism evidence="5 6">
    <name type="scientific">Pedobacter xixiisoli</name>
    <dbReference type="NCBI Taxonomy" id="1476464"/>
    <lineage>
        <taxon>Bacteria</taxon>
        <taxon>Pseudomonadati</taxon>
        <taxon>Bacteroidota</taxon>
        <taxon>Sphingobacteriia</taxon>
        <taxon>Sphingobacteriales</taxon>
        <taxon>Sphingobacteriaceae</taxon>
        <taxon>Pedobacter</taxon>
    </lineage>
</organism>
<proteinExistence type="inferred from homology"/>
<dbReference type="Gene3D" id="3.90.550.10">
    <property type="entry name" value="Spore Coat Polysaccharide Biosynthesis Protein SpsA, Chain A"/>
    <property type="match status" value="1"/>
</dbReference>
<dbReference type="InterPro" id="IPR029044">
    <property type="entry name" value="Nucleotide-diphossugar_trans"/>
</dbReference>
<dbReference type="OrthoDB" id="8936324at2"/>
<evidence type="ECO:0000256" key="1">
    <source>
        <dbReference type="ARBA" id="ARBA00006739"/>
    </source>
</evidence>
<dbReference type="GO" id="GO:0016757">
    <property type="term" value="F:glycosyltransferase activity"/>
    <property type="evidence" value="ECO:0007669"/>
    <property type="project" value="UniProtKB-KW"/>
</dbReference>
<dbReference type="Pfam" id="PF00535">
    <property type="entry name" value="Glycos_transf_2"/>
    <property type="match status" value="1"/>
</dbReference>
<evidence type="ECO:0000256" key="2">
    <source>
        <dbReference type="ARBA" id="ARBA00022676"/>
    </source>
</evidence>
<sequence>MNNKKSISVILPNYNGKHLMEKFIPSTLEALALSQVEYEFIIIDDCSKDESVAFIEGNYPNFILLKNEINNGFSKTCNKGINHASKDLIFLLNSDVQLTPSYFENQFQYFSDINTFGVMGRIMNFDGKNIEDTARLPYYKGGKFKANKFYYTEGDSNTFTTYLSGANALIDREKILLLNGFDEIYSPFYFEDFDLGLRAWKMGWFCYYDHQSYCYHQVSSSTGKVNKGNSVKVIYNRNSFLLQSIHLEGTKRVLWFVQLLTLTLLGHLLKGEFWILKSLREFIAQKNKVAQSKFATQSLQRKLGSNYNLNHIIATIGKSIVNKNVKWL</sequence>
<evidence type="ECO:0000313" key="6">
    <source>
        <dbReference type="Proteomes" id="UP000219281"/>
    </source>
</evidence>
<accession>A0A285ZYY7</accession>
<keyword evidence="6" id="KW-1185">Reference proteome</keyword>
<comment type="similarity">
    <text evidence="1">Belongs to the glycosyltransferase 2 family.</text>
</comment>
<name>A0A285ZYY7_9SPHI</name>
<dbReference type="SUPFAM" id="SSF53448">
    <property type="entry name" value="Nucleotide-diphospho-sugar transferases"/>
    <property type="match status" value="1"/>
</dbReference>
<gene>
    <name evidence="5" type="ORF">SAMN06297358_1831</name>
</gene>
<keyword evidence="2" id="KW-0328">Glycosyltransferase</keyword>
<dbReference type="PANTHER" id="PTHR43179">
    <property type="entry name" value="RHAMNOSYLTRANSFERASE WBBL"/>
    <property type="match status" value="1"/>
</dbReference>
<protein>
    <submittedName>
        <fullName evidence="5">Glycosyltransferase, GT2 family</fullName>
    </submittedName>
</protein>
<evidence type="ECO:0000256" key="3">
    <source>
        <dbReference type="ARBA" id="ARBA00022679"/>
    </source>
</evidence>